<organism evidence="3 4">
    <name type="scientific">Bordetella trematum</name>
    <dbReference type="NCBI Taxonomy" id="123899"/>
    <lineage>
        <taxon>Bacteria</taxon>
        <taxon>Pseudomonadati</taxon>
        <taxon>Pseudomonadota</taxon>
        <taxon>Betaproteobacteria</taxon>
        <taxon>Burkholderiales</taxon>
        <taxon>Alcaligenaceae</taxon>
        <taxon>Bordetella</taxon>
    </lineage>
</organism>
<sequence length="161" mass="18400">MTDIDTITGRPILHPGGRGGPLTDAHRPMAVCHRDDLAWENLRYDGQLSKMMFHPSAEHPTVPNAGIVHYDKGSGHPLHNHYFAQIWYILSGRFQIRDQVYGAGTMVFHPAPHYEDEMVTLEEGEILYVQYMGPETRQPPIYDGRFNMQTRRPLDEETTAV</sequence>
<dbReference type="EMBL" id="LT546645">
    <property type="protein sequence ID" value="SAI71890.1"/>
    <property type="molecule type" value="Genomic_DNA"/>
</dbReference>
<feature type="domain" description="ChrR-like cupin" evidence="2">
    <location>
        <begin position="29"/>
        <end position="130"/>
    </location>
</feature>
<accession>A0A157Q0K7</accession>
<gene>
    <name evidence="3" type="ORF">SAMEA3906487_02954</name>
</gene>
<dbReference type="InterPro" id="IPR025979">
    <property type="entry name" value="ChrR-like_cupin_dom"/>
</dbReference>
<dbReference type="STRING" id="123899.SAMEA3906487_02954"/>
<keyword evidence="4" id="KW-1185">Reference proteome</keyword>
<dbReference type="eggNOG" id="COG1917">
    <property type="taxonomic scope" value="Bacteria"/>
</dbReference>
<proteinExistence type="predicted"/>
<dbReference type="GeneID" id="56589795"/>
<dbReference type="Proteomes" id="UP000076825">
    <property type="component" value="Chromosome 1"/>
</dbReference>
<evidence type="ECO:0000313" key="3">
    <source>
        <dbReference type="EMBL" id="SAI71890.1"/>
    </source>
</evidence>
<evidence type="ECO:0000259" key="2">
    <source>
        <dbReference type="Pfam" id="PF12973"/>
    </source>
</evidence>
<dbReference type="RefSeq" id="WP_025517259.1">
    <property type="nucleotide sequence ID" value="NZ_CP016340.1"/>
</dbReference>
<evidence type="ECO:0000256" key="1">
    <source>
        <dbReference type="SAM" id="MobiDB-lite"/>
    </source>
</evidence>
<dbReference type="Gene3D" id="2.60.120.10">
    <property type="entry name" value="Jelly Rolls"/>
    <property type="match status" value="1"/>
</dbReference>
<dbReference type="KEGG" id="btrm:SAMEA390648702954"/>
<dbReference type="InterPro" id="IPR011051">
    <property type="entry name" value="RmlC_Cupin_sf"/>
</dbReference>
<dbReference type="OrthoDB" id="8718357at2"/>
<dbReference type="Pfam" id="PF12973">
    <property type="entry name" value="Cupin_7"/>
    <property type="match status" value="1"/>
</dbReference>
<evidence type="ECO:0000313" key="4">
    <source>
        <dbReference type="Proteomes" id="UP000076825"/>
    </source>
</evidence>
<dbReference type="SUPFAM" id="SSF51182">
    <property type="entry name" value="RmlC-like cupins"/>
    <property type="match status" value="1"/>
</dbReference>
<dbReference type="PATRIC" id="fig|123899.6.peg.2945"/>
<reference evidence="3 4" key="1">
    <citation type="submission" date="2016-04" db="EMBL/GenBank/DDBJ databases">
        <authorList>
            <consortium name="Pathogen Informatics"/>
        </authorList>
    </citation>
    <scope>NUCLEOTIDE SEQUENCE [LARGE SCALE GENOMIC DNA]</scope>
    <source>
        <strain evidence="3 4">H044680328</strain>
    </source>
</reference>
<dbReference type="InterPro" id="IPR014710">
    <property type="entry name" value="RmlC-like_jellyroll"/>
</dbReference>
<name>A0A157Q0K7_9BORD</name>
<protein>
    <submittedName>
        <fullName evidence="3">ChrR Cupin-like domain</fullName>
    </submittedName>
</protein>
<feature type="region of interest" description="Disordered" evidence="1">
    <location>
        <begin position="1"/>
        <end position="20"/>
    </location>
</feature>
<dbReference type="AlphaFoldDB" id="A0A157Q0K7"/>